<keyword evidence="1" id="KW-1133">Transmembrane helix</keyword>
<dbReference type="Proteomes" id="UP000215086">
    <property type="component" value="Chromosome"/>
</dbReference>
<dbReference type="KEGG" id="ttf:THTE_0619"/>
<feature type="transmembrane region" description="Helical" evidence="1">
    <location>
        <begin position="29"/>
        <end position="54"/>
    </location>
</feature>
<evidence type="ECO:0000313" key="3">
    <source>
        <dbReference type="Proteomes" id="UP000215086"/>
    </source>
</evidence>
<dbReference type="Pfam" id="PF12679">
    <property type="entry name" value="ABC2_membrane_2"/>
    <property type="match status" value="1"/>
</dbReference>
<evidence type="ECO:0000256" key="1">
    <source>
        <dbReference type="SAM" id="Phobius"/>
    </source>
</evidence>
<name>A0A286RB87_9BACT</name>
<keyword evidence="1" id="KW-0812">Transmembrane</keyword>
<protein>
    <submittedName>
        <fullName evidence="2">Uncharacterized protein</fullName>
    </submittedName>
</protein>
<gene>
    <name evidence="2" type="ORF">THTE_0619</name>
</gene>
<keyword evidence="1" id="KW-0472">Membrane</keyword>
<proteinExistence type="predicted"/>
<feature type="transmembrane region" description="Helical" evidence="1">
    <location>
        <begin position="75"/>
        <end position="105"/>
    </location>
</feature>
<keyword evidence="3" id="KW-1185">Reference proteome</keyword>
<feature type="transmembrane region" description="Helical" evidence="1">
    <location>
        <begin position="247"/>
        <end position="267"/>
    </location>
</feature>
<evidence type="ECO:0000313" key="2">
    <source>
        <dbReference type="EMBL" id="ASV73221.1"/>
    </source>
</evidence>
<reference evidence="2 3" key="1">
    <citation type="journal article" name="Front. Microbiol.">
        <title>Sugar Metabolism of the First Thermophilic Planctomycete Thermogutta terrifontis: Comparative Genomic and Transcriptomic Approaches.</title>
        <authorList>
            <person name="Elcheninov A.G."/>
            <person name="Menzel P."/>
            <person name="Gudbergsdottir S.R."/>
            <person name="Slesarev A.I."/>
            <person name="Kadnikov V.V."/>
            <person name="Krogh A."/>
            <person name="Bonch-Osmolovskaya E.A."/>
            <person name="Peng X."/>
            <person name="Kublanov I.V."/>
        </authorList>
    </citation>
    <scope>NUCLEOTIDE SEQUENCE [LARGE SCALE GENOMIC DNA]</scope>
    <source>
        <strain evidence="2 3">R1</strain>
    </source>
</reference>
<sequence length="270" mass="29940">MRLWLAAAIVLSFLTVLTGWSFLTQPVMLASLVFPFLVFPWFVVVIILGTSAVSSGQLEAAADGILSRPITRLEYLGAAWLARAIAVLLVFVVAVIPAALITGLADRPVKPDPVTTYGAIVGLGIVALVLLGVLSLGFLMGVLLRNAWVALLVVLFVWYPINAVLTTFRLAEFSPISLNQALPTVFRKSWRATTSSDQVNPLDVAILQQQADEFLRVFSGQPQRRERRPDFFQHDLEYKDIRPGRVALSYTLPVVLFFGLSYLCFWYRDL</sequence>
<dbReference type="EMBL" id="CP018477">
    <property type="protein sequence ID" value="ASV73221.1"/>
    <property type="molecule type" value="Genomic_DNA"/>
</dbReference>
<organism evidence="2 3">
    <name type="scientific">Thermogutta terrifontis</name>
    <dbReference type="NCBI Taxonomy" id="1331910"/>
    <lineage>
        <taxon>Bacteria</taxon>
        <taxon>Pseudomonadati</taxon>
        <taxon>Planctomycetota</taxon>
        <taxon>Planctomycetia</taxon>
        <taxon>Pirellulales</taxon>
        <taxon>Thermoguttaceae</taxon>
        <taxon>Thermogutta</taxon>
    </lineage>
</organism>
<dbReference type="AlphaFoldDB" id="A0A286RB87"/>
<feature type="transmembrane region" description="Helical" evidence="1">
    <location>
        <begin position="117"/>
        <end position="140"/>
    </location>
</feature>
<accession>A0A286RB87</accession>
<feature type="transmembrane region" description="Helical" evidence="1">
    <location>
        <begin position="147"/>
        <end position="168"/>
    </location>
</feature>